<keyword evidence="3" id="KW-1185">Reference proteome</keyword>
<dbReference type="AlphaFoldDB" id="A0A9N8RWC4"/>
<keyword evidence="1" id="KW-0812">Transmembrane</keyword>
<gene>
    <name evidence="2" type="ORF">LMG31841_02988</name>
</gene>
<protein>
    <submittedName>
        <fullName evidence="2">Uncharacterized protein</fullName>
    </submittedName>
</protein>
<keyword evidence="1" id="KW-1133">Transmembrane helix</keyword>
<feature type="transmembrane region" description="Helical" evidence="1">
    <location>
        <begin position="97"/>
        <end position="117"/>
    </location>
</feature>
<evidence type="ECO:0000313" key="3">
    <source>
        <dbReference type="Proteomes" id="UP000789704"/>
    </source>
</evidence>
<dbReference type="EMBL" id="CAJQZC010000005">
    <property type="protein sequence ID" value="CAG4901405.1"/>
    <property type="molecule type" value="Genomic_DNA"/>
</dbReference>
<proteinExistence type="predicted"/>
<sequence length="130" mass="14369">MTKEDMWKQWDAEGAPAVRAHIESAAASPESRDWAREWMYRKAEVQQHATESEQRELSFRSLAASEHSSEAAKQSALASHSAAEASRRSAAVARRSAFWTMIAALASLLGILVNAALNLGWLDWAKHVAH</sequence>
<comment type="caution">
    <text evidence="2">The sequence shown here is derived from an EMBL/GenBank/DDBJ whole genome shotgun (WGS) entry which is preliminary data.</text>
</comment>
<keyword evidence="1" id="KW-0472">Membrane</keyword>
<evidence type="ECO:0000313" key="2">
    <source>
        <dbReference type="EMBL" id="CAG4901405.1"/>
    </source>
</evidence>
<reference evidence="2" key="1">
    <citation type="submission" date="2021-04" db="EMBL/GenBank/DDBJ databases">
        <authorList>
            <person name="Vanwijnsberghe S."/>
        </authorList>
    </citation>
    <scope>NUCLEOTIDE SEQUENCE</scope>
    <source>
        <strain evidence="2">LMG 31841</strain>
    </source>
</reference>
<organism evidence="2 3">
    <name type="scientific">Paraburkholderia saeva</name>
    <dbReference type="NCBI Taxonomy" id="2777537"/>
    <lineage>
        <taxon>Bacteria</taxon>
        <taxon>Pseudomonadati</taxon>
        <taxon>Pseudomonadota</taxon>
        <taxon>Betaproteobacteria</taxon>
        <taxon>Burkholderiales</taxon>
        <taxon>Burkholderiaceae</taxon>
        <taxon>Paraburkholderia</taxon>
    </lineage>
</organism>
<dbReference type="Proteomes" id="UP000789704">
    <property type="component" value="Unassembled WGS sequence"/>
</dbReference>
<evidence type="ECO:0000256" key="1">
    <source>
        <dbReference type="SAM" id="Phobius"/>
    </source>
</evidence>
<dbReference type="RefSeq" id="WP_228877864.1">
    <property type="nucleotide sequence ID" value="NZ_CAJQZC010000005.1"/>
</dbReference>
<name>A0A9N8RWC4_9BURK</name>
<accession>A0A9N8RWC4</accession>